<name>A0A8J4DL82_9ACTN</name>
<dbReference type="AlphaFoldDB" id="A0A8J4DL82"/>
<evidence type="ECO:0000313" key="2">
    <source>
        <dbReference type="Proteomes" id="UP000652013"/>
    </source>
</evidence>
<reference evidence="1" key="1">
    <citation type="submission" date="2021-01" db="EMBL/GenBank/DDBJ databases">
        <title>Whole genome shotgun sequence of Spirilliplanes yamanashiensis NBRC 15828.</title>
        <authorList>
            <person name="Komaki H."/>
            <person name="Tamura T."/>
        </authorList>
    </citation>
    <scope>NUCLEOTIDE SEQUENCE</scope>
    <source>
        <strain evidence="1">NBRC 15828</strain>
    </source>
</reference>
<keyword evidence="2" id="KW-1185">Reference proteome</keyword>
<organism evidence="1 2">
    <name type="scientific">Spirilliplanes yamanashiensis</name>
    <dbReference type="NCBI Taxonomy" id="42233"/>
    <lineage>
        <taxon>Bacteria</taxon>
        <taxon>Bacillati</taxon>
        <taxon>Actinomycetota</taxon>
        <taxon>Actinomycetes</taxon>
        <taxon>Micromonosporales</taxon>
        <taxon>Micromonosporaceae</taxon>
        <taxon>Spirilliplanes</taxon>
    </lineage>
</organism>
<dbReference type="Proteomes" id="UP000652013">
    <property type="component" value="Unassembled WGS sequence"/>
</dbReference>
<evidence type="ECO:0000313" key="1">
    <source>
        <dbReference type="EMBL" id="GIJ04979.1"/>
    </source>
</evidence>
<sequence>MAMADDITDTTDVTDPRDRRDGIGWVTRAIFPDARLRLRVHRGPAATPAGQRAMARYAVVPSLEHARFLLPLASRRVAAASTIAYNALRPARVRLNRLAVGVLAALGGTGLAGMPVLTVSAPDGADLRELLLTEELGALLGVPLHAAIGVRPPDPHHKPTLQLFDDHGRPRGYAKIGWNDATRALARAEAAALSGLPRGGAGLPAIPRLLRALEWGDRAVTVVEPMPRSVRRISRPDTPRVGAMLAVARRGGPAAAPEALGGSAYLAGLAVRAERAGGPICDLVAALDRRDGATLLEFGDWHGDWVPWNLGEHRGRLVAWDWENRGAGVPVGFDLAHQAFQTALSLRGLDAAGAAAHMAGQVRRHGPRAGLGPDQCRAVADAYLAELWLRTAELAAGGAGWNPRLHPALLPVLAARLDIRPATRPAVRGAGR</sequence>
<gene>
    <name evidence="1" type="ORF">Sya03_43310</name>
</gene>
<dbReference type="EMBL" id="BOOY01000030">
    <property type="protein sequence ID" value="GIJ04979.1"/>
    <property type="molecule type" value="Genomic_DNA"/>
</dbReference>
<comment type="caution">
    <text evidence="1">The sequence shown here is derived from an EMBL/GenBank/DDBJ whole genome shotgun (WGS) entry which is preliminary data.</text>
</comment>
<proteinExistence type="predicted"/>
<evidence type="ECO:0008006" key="3">
    <source>
        <dbReference type="Google" id="ProtNLM"/>
    </source>
</evidence>
<protein>
    <recommendedName>
        <fullName evidence="3">Aminoglycoside phosphotransferase domain-containing protein</fullName>
    </recommendedName>
</protein>
<accession>A0A8J4DL82</accession>